<organism evidence="2 3">
    <name type="scientific">Sporidiobolus salmonicolor</name>
    <name type="common">Yeast-like fungus</name>
    <name type="synonym">Sporobolomyces salmonicolor</name>
    <dbReference type="NCBI Taxonomy" id="5005"/>
    <lineage>
        <taxon>Eukaryota</taxon>
        <taxon>Fungi</taxon>
        <taxon>Dikarya</taxon>
        <taxon>Basidiomycota</taxon>
        <taxon>Pucciniomycotina</taxon>
        <taxon>Microbotryomycetes</taxon>
        <taxon>Sporidiobolales</taxon>
        <taxon>Sporidiobolaceae</taxon>
        <taxon>Sporobolomyces</taxon>
    </lineage>
</organism>
<dbReference type="OrthoDB" id="25408at2759"/>
<feature type="domain" description="NTF2" evidence="1">
    <location>
        <begin position="55"/>
        <end position="203"/>
    </location>
</feature>
<gene>
    <name evidence="2" type="primary">SPOSA6832_03624</name>
</gene>
<reference evidence="3" key="1">
    <citation type="submission" date="2015-02" db="EMBL/GenBank/DDBJ databases">
        <authorList>
            <person name="Gon?alves P."/>
        </authorList>
    </citation>
    <scope>NUCLEOTIDE SEQUENCE [LARGE SCALE GENOMIC DNA]</scope>
</reference>
<dbReference type="EMBL" id="CENE01000018">
    <property type="protein sequence ID" value="CEQ41873.1"/>
    <property type="molecule type" value="Genomic_DNA"/>
</dbReference>
<accession>A0A0D6EPY7</accession>
<dbReference type="SUPFAM" id="SSF54427">
    <property type="entry name" value="NTF2-like"/>
    <property type="match status" value="1"/>
</dbReference>
<dbReference type="Proteomes" id="UP000243876">
    <property type="component" value="Unassembled WGS sequence"/>
</dbReference>
<dbReference type="InterPro" id="IPR032710">
    <property type="entry name" value="NTF2-like_dom_sf"/>
</dbReference>
<dbReference type="PANTHER" id="PTHR12612">
    <property type="entry name" value="NUCLEAR TRANSPORT FACTOR 2"/>
    <property type="match status" value="1"/>
</dbReference>
<dbReference type="AlphaFoldDB" id="A0A0D6EPY7"/>
<name>A0A0D6EPY7_SPOSA</name>
<dbReference type="GO" id="GO:0006913">
    <property type="term" value="P:nucleocytoplasmic transport"/>
    <property type="evidence" value="ECO:0007669"/>
    <property type="project" value="InterPro"/>
</dbReference>
<keyword evidence="3" id="KW-1185">Reference proteome</keyword>
<feature type="non-terminal residue" evidence="2">
    <location>
        <position position="1"/>
    </location>
</feature>
<protein>
    <submittedName>
        <fullName evidence="2">SPOSA6832_03624-mRNA-1:cds</fullName>
    </submittedName>
</protein>
<dbReference type="InterPro" id="IPR018222">
    <property type="entry name" value="Nuclear_transport_factor_2_euk"/>
</dbReference>
<proteinExistence type="predicted"/>
<evidence type="ECO:0000313" key="3">
    <source>
        <dbReference type="Proteomes" id="UP000243876"/>
    </source>
</evidence>
<dbReference type="Gene3D" id="3.10.450.50">
    <property type="match status" value="1"/>
</dbReference>
<dbReference type="InterPro" id="IPR045875">
    <property type="entry name" value="NTF2"/>
</dbReference>
<evidence type="ECO:0000313" key="2">
    <source>
        <dbReference type="EMBL" id="CEQ41873.1"/>
    </source>
</evidence>
<sequence>LLTPPSRRQAPASIEAIVAESTRLAEQFVSVRPWSSVFPLPVVLSDVRSFCSRSQRYYAAQDADPADRPTQIHPLYAATARVTWNGNPVAVADLPAFVQQMPKSHHDVQAFDCHPIAGNWRSPLPRRDGLWPSPSSPLFSALFPSLTVSHGPFPTPSAGSINSKNFDHLPRVFSQSFILSYNPAGDPSVGEGGYLIAADSFRFC</sequence>
<evidence type="ECO:0000259" key="1">
    <source>
        <dbReference type="PROSITE" id="PS50177"/>
    </source>
</evidence>
<dbReference type="PROSITE" id="PS50177">
    <property type="entry name" value="NTF2_DOMAIN"/>
    <property type="match status" value="1"/>
</dbReference>